<dbReference type="PROSITE" id="PS00101">
    <property type="entry name" value="HEXAPEP_TRANSFERASES"/>
    <property type="match status" value="1"/>
</dbReference>
<keyword evidence="10" id="KW-1185">Reference proteome</keyword>
<evidence type="ECO:0000256" key="2">
    <source>
        <dbReference type="ARBA" id="ARBA00022458"/>
    </source>
</evidence>
<protein>
    <recommendedName>
        <fullName evidence="7">Nodulation protein L</fullName>
    </recommendedName>
</protein>
<evidence type="ECO:0000256" key="6">
    <source>
        <dbReference type="ARBA" id="ARBA00055587"/>
    </source>
</evidence>
<feature type="domain" description="Maltose/galactoside acetyltransferase" evidence="8">
    <location>
        <begin position="4"/>
        <end position="56"/>
    </location>
</feature>
<dbReference type="Pfam" id="PF14602">
    <property type="entry name" value="Hexapep_2"/>
    <property type="match status" value="1"/>
</dbReference>
<dbReference type="PANTHER" id="PTHR23416">
    <property type="entry name" value="SIALIC ACID SYNTHASE-RELATED"/>
    <property type="match status" value="1"/>
</dbReference>
<dbReference type="InterPro" id="IPR051159">
    <property type="entry name" value="Hexapeptide_acetyltransf"/>
</dbReference>
<evidence type="ECO:0000256" key="4">
    <source>
        <dbReference type="ARBA" id="ARBA00022737"/>
    </source>
</evidence>
<dbReference type="GO" id="GO:0016407">
    <property type="term" value="F:acetyltransferase activity"/>
    <property type="evidence" value="ECO:0007669"/>
    <property type="project" value="InterPro"/>
</dbReference>
<dbReference type="STRING" id="299255.SAMN02745129_4306"/>
<keyword evidence="4" id="KW-0677">Repeat</keyword>
<dbReference type="PANTHER" id="PTHR23416:SF23">
    <property type="entry name" value="ACETYLTRANSFERASE C18B11.09C-RELATED"/>
    <property type="match status" value="1"/>
</dbReference>
<evidence type="ECO:0000256" key="5">
    <source>
        <dbReference type="ARBA" id="ARBA00023315"/>
    </source>
</evidence>
<evidence type="ECO:0000313" key="9">
    <source>
        <dbReference type="EMBL" id="SHI14351.1"/>
    </source>
</evidence>
<reference evidence="9 10" key="1">
    <citation type="submission" date="2016-11" db="EMBL/GenBank/DDBJ databases">
        <authorList>
            <person name="Jaros S."/>
            <person name="Januszkiewicz K."/>
            <person name="Wedrychowicz H."/>
        </authorList>
    </citation>
    <scope>NUCLEOTIDE SEQUENCE [LARGE SCALE GENOMIC DNA]</scope>
    <source>
        <strain evidence="9 10">DSM 16917</strain>
    </source>
</reference>
<proteinExistence type="inferred from homology"/>
<gene>
    <name evidence="9" type="ORF">SAMN02745129_4306</name>
</gene>
<sequence>MTEYEKMISGLPFDGGDESITTLRDRAFSLQHQIAHCASFDATQPLFRALLGAVGEGSLIRTPFSCEFGQTISIGRNTFLNTGVVMLDGAPISLGDNVMVGPSVQFYSASHSLNHLERRQWQTICQPIRVENDAWIGGNAVINQGVTIGARAIVAANSVVNRDVPADCLVGGAPARVLKRLDGTESVDGHERG</sequence>
<dbReference type="InterPro" id="IPR011004">
    <property type="entry name" value="Trimer_LpxA-like_sf"/>
</dbReference>
<dbReference type="Pfam" id="PF12464">
    <property type="entry name" value="Mac"/>
    <property type="match status" value="1"/>
</dbReference>
<dbReference type="InterPro" id="IPR018357">
    <property type="entry name" value="Hexapep_transf_CS"/>
</dbReference>
<dbReference type="OrthoDB" id="9815592at2"/>
<dbReference type="SMART" id="SM01266">
    <property type="entry name" value="Mac"/>
    <property type="match status" value="1"/>
</dbReference>
<dbReference type="GO" id="GO:0008374">
    <property type="term" value="F:O-acyltransferase activity"/>
    <property type="evidence" value="ECO:0007669"/>
    <property type="project" value="TreeGrafter"/>
</dbReference>
<evidence type="ECO:0000313" key="10">
    <source>
        <dbReference type="Proteomes" id="UP000184268"/>
    </source>
</evidence>
<dbReference type="GO" id="GO:0005829">
    <property type="term" value="C:cytosol"/>
    <property type="evidence" value="ECO:0007669"/>
    <property type="project" value="TreeGrafter"/>
</dbReference>
<evidence type="ECO:0000256" key="1">
    <source>
        <dbReference type="ARBA" id="ARBA00007274"/>
    </source>
</evidence>
<dbReference type="RefSeq" id="WP_067660307.1">
    <property type="nucleotide sequence ID" value="NZ_FQXG01000008.1"/>
</dbReference>
<keyword evidence="3 9" id="KW-0808">Transferase</keyword>
<dbReference type="CDD" id="cd03357">
    <property type="entry name" value="LbH_MAT_GAT"/>
    <property type="match status" value="1"/>
</dbReference>
<comment type="similarity">
    <text evidence="1">Belongs to the transferase hexapeptide repeat family.</text>
</comment>
<evidence type="ECO:0000256" key="3">
    <source>
        <dbReference type="ARBA" id="ARBA00022679"/>
    </source>
</evidence>
<keyword evidence="2" id="KW-0536">Nodulation</keyword>
<dbReference type="FunFam" id="2.160.10.10:FF:000025">
    <property type="entry name" value="Hexapeptide-repeat containing-acetyltransferase"/>
    <property type="match status" value="1"/>
</dbReference>
<evidence type="ECO:0000256" key="7">
    <source>
        <dbReference type="ARBA" id="ARBA00067695"/>
    </source>
</evidence>
<dbReference type="EMBL" id="FQXG01000008">
    <property type="protein sequence ID" value="SHI14351.1"/>
    <property type="molecule type" value="Genomic_DNA"/>
</dbReference>
<comment type="function">
    <text evidence="6">Acetyltransferase implicated in the O-acetylation of Nod factors.</text>
</comment>
<dbReference type="SUPFAM" id="SSF51161">
    <property type="entry name" value="Trimeric LpxA-like enzymes"/>
    <property type="match status" value="1"/>
</dbReference>
<dbReference type="InterPro" id="IPR024688">
    <property type="entry name" value="Mac_dom"/>
</dbReference>
<dbReference type="InterPro" id="IPR001451">
    <property type="entry name" value="Hexapep"/>
</dbReference>
<dbReference type="Proteomes" id="UP000184268">
    <property type="component" value="Unassembled WGS sequence"/>
</dbReference>
<keyword evidence="5" id="KW-0012">Acyltransferase</keyword>
<organism evidence="9 10">
    <name type="scientific">Ferrimonas marina</name>
    <dbReference type="NCBI Taxonomy" id="299255"/>
    <lineage>
        <taxon>Bacteria</taxon>
        <taxon>Pseudomonadati</taxon>
        <taxon>Pseudomonadota</taxon>
        <taxon>Gammaproteobacteria</taxon>
        <taxon>Alteromonadales</taxon>
        <taxon>Ferrimonadaceae</taxon>
        <taxon>Ferrimonas</taxon>
    </lineage>
</organism>
<name>A0A1M5YQV4_9GAMM</name>
<dbReference type="Pfam" id="PF00132">
    <property type="entry name" value="Hexapep"/>
    <property type="match status" value="1"/>
</dbReference>
<dbReference type="Gene3D" id="2.160.10.10">
    <property type="entry name" value="Hexapeptide repeat proteins"/>
    <property type="match status" value="1"/>
</dbReference>
<accession>A0A1M5YQV4</accession>
<evidence type="ECO:0000259" key="8">
    <source>
        <dbReference type="SMART" id="SM01266"/>
    </source>
</evidence>
<dbReference type="AlphaFoldDB" id="A0A1M5YQV4"/>